<feature type="coiled-coil region" evidence="1">
    <location>
        <begin position="63"/>
        <end position="123"/>
    </location>
</feature>
<evidence type="ECO:0000313" key="2">
    <source>
        <dbReference type="EMBL" id="CAG9312325.1"/>
    </source>
</evidence>
<name>A0AAU9IS41_9CILI</name>
<comment type="caution">
    <text evidence="2">The sequence shown here is derived from an EMBL/GenBank/DDBJ whole genome shotgun (WGS) entry which is preliminary data.</text>
</comment>
<evidence type="ECO:0000313" key="3">
    <source>
        <dbReference type="Proteomes" id="UP001162131"/>
    </source>
</evidence>
<evidence type="ECO:0000256" key="1">
    <source>
        <dbReference type="SAM" id="Coils"/>
    </source>
</evidence>
<protein>
    <submittedName>
        <fullName evidence="2">Uncharacterized protein</fullName>
    </submittedName>
</protein>
<dbReference type="AlphaFoldDB" id="A0AAU9IS41"/>
<gene>
    <name evidence="2" type="ORF">BSTOLATCC_MIC5567</name>
</gene>
<reference evidence="2" key="1">
    <citation type="submission" date="2021-09" db="EMBL/GenBank/DDBJ databases">
        <authorList>
            <consortium name="AG Swart"/>
            <person name="Singh M."/>
            <person name="Singh A."/>
            <person name="Seah K."/>
            <person name="Emmerich C."/>
        </authorList>
    </citation>
    <scope>NUCLEOTIDE SEQUENCE</scope>
    <source>
        <strain evidence="2">ATCC30299</strain>
    </source>
</reference>
<proteinExistence type="predicted"/>
<dbReference type="EMBL" id="CAJZBQ010000005">
    <property type="protein sequence ID" value="CAG9312325.1"/>
    <property type="molecule type" value="Genomic_DNA"/>
</dbReference>
<accession>A0AAU9IS41</accession>
<organism evidence="2 3">
    <name type="scientific">Blepharisma stoltei</name>
    <dbReference type="NCBI Taxonomy" id="1481888"/>
    <lineage>
        <taxon>Eukaryota</taxon>
        <taxon>Sar</taxon>
        <taxon>Alveolata</taxon>
        <taxon>Ciliophora</taxon>
        <taxon>Postciliodesmatophora</taxon>
        <taxon>Heterotrichea</taxon>
        <taxon>Heterotrichida</taxon>
        <taxon>Blepharismidae</taxon>
        <taxon>Blepharisma</taxon>
    </lineage>
</organism>
<dbReference type="Proteomes" id="UP001162131">
    <property type="component" value="Unassembled WGS sequence"/>
</dbReference>
<keyword evidence="3" id="KW-1185">Reference proteome</keyword>
<keyword evidence="1" id="KW-0175">Coiled coil</keyword>
<sequence>MDPDSGVISNSNDFKSPLEAIRAAFRQSQGQNSGSFYFEFSPNVVKDRAGNTEFTQANTRWAIESQEEAINRQNRQAAAIIDRSNNELKHKLTINKLETERQLKLLENQYELQIHELDKNQEMQQAWMQFQYEMEQAQQNYELEKYRESVKNEIAGLHDQLEYENQKIDSECKIKESRLRHEILRIEENSKKEINQLKMMNLREIALSECERDIIINDYREKAGIKIQKIKSRTQEEETRMRCEAEVKIAKIWKKVKMLEIGLNIVSNVISLIPALNKGVGLIKHL</sequence>